<feature type="domain" description="J" evidence="1">
    <location>
        <begin position="149"/>
        <end position="217"/>
    </location>
</feature>
<dbReference type="PANTHER" id="PTHR45090:SF3">
    <property type="entry name" value="OS09G0368800 PROTEIN"/>
    <property type="match status" value="1"/>
</dbReference>
<evidence type="ECO:0000259" key="1">
    <source>
        <dbReference type="PROSITE" id="PS50076"/>
    </source>
</evidence>
<organism evidence="2 3">
    <name type="scientific">Aristolochia fimbriata</name>
    <name type="common">White veined hardy Dutchman's pipe vine</name>
    <dbReference type="NCBI Taxonomy" id="158543"/>
    <lineage>
        <taxon>Eukaryota</taxon>
        <taxon>Viridiplantae</taxon>
        <taxon>Streptophyta</taxon>
        <taxon>Embryophyta</taxon>
        <taxon>Tracheophyta</taxon>
        <taxon>Spermatophyta</taxon>
        <taxon>Magnoliopsida</taxon>
        <taxon>Magnoliidae</taxon>
        <taxon>Piperales</taxon>
        <taxon>Aristolochiaceae</taxon>
        <taxon>Aristolochia</taxon>
    </lineage>
</organism>
<comment type="caution">
    <text evidence="2">The sequence shown here is derived from an EMBL/GenBank/DDBJ whole genome shotgun (WGS) entry which is preliminary data.</text>
</comment>
<dbReference type="InterPro" id="IPR036869">
    <property type="entry name" value="J_dom_sf"/>
</dbReference>
<dbReference type="SUPFAM" id="SSF46565">
    <property type="entry name" value="Chaperone J-domain"/>
    <property type="match status" value="2"/>
</dbReference>
<dbReference type="Proteomes" id="UP000825729">
    <property type="component" value="Unassembled WGS sequence"/>
</dbReference>
<dbReference type="InterPro" id="IPR001623">
    <property type="entry name" value="DnaJ_domain"/>
</dbReference>
<dbReference type="PROSITE" id="PS00636">
    <property type="entry name" value="DNAJ_1"/>
    <property type="match status" value="1"/>
</dbReference>
<dbReference type="AlphaFoldDB" id="A0AAV7ERX6"/>
<dbReference type="PRINTS" id="PR00625">
    <property type="entry name" value="JDOMAIN"/>
</dbReference>
<dbReference type="Pfam" id="PF00226">
    <property type="entry name" value="DnaJ"/>
    <property type="match status" value="2"/>
</dbReference>
<dbReference type="CDD" id="cd06257">
    <property type="entry name" value="DnaJ"/>
    <property type="match status" value="2"/>
</dbReference>
<reference evidence="2 3" key="1">
    <citation type="submission" date="2021-07" db="EMBL/GenBank/DDBJ databases">
        <title>The Aristolochia fimbriata genome: insights into angiosperm evolution, floral development and chemical biosynthesis.</title>
        <authorList>
            <person name="Jiao Y."/>
        </authorList>
    </citation>
    <scope>NUCLEOTIDE SEQUENCE [LARGE SCALE GENOMIC DNA]</scope>
    <source>
        <strain evidence="2">IBCAS-2021</strain>
        <tissue evidence="2">Leaf</tissue>
    </source>
</reference>
<dbReference type="PANTHER" id="PTHR45090">
    <property type="entry name" value="CHAPERONE PROTEIN DNAJ 20 CHLOROPLASTIC"/>
    <property type="match status" value="1"/>
</dbReference>
<proteinExistence type="predicted"/>
<sequence>MHGNMVIGIAPSSTSSYLLNRSTNYKTNVVSCRGGSIGKESRNLYKVLCLESENVGIEEIKKAYRTMALRWHPDVCHPSMREESTTKFLELKRAYETLSDPSSRIKYDAQLRSGSSTERTKQVWEAQLSQLKRRRFGAISCKAAPGSKNLYKLLSLESDKASMEEIKKAYRSMALQYHPDLCPPTRKEEFTRMFVEVNKAYETLSDPILRRSYDRELGLAEAAGRSRRSRVNNGVEIRWEVATDEAYWKAQLSELKRRSEYRMRQQGGGSWGSRMRSAATRDCMINVME</sequence>
<dbReference type="InterPro" id="IPR018253">
    <property type="entry name" value="DnaJ_domain_CS"/>
</dbReference>
<dbReference type="EMBL" id="JAINDJ010000004">
    <property type="protein sequence ID" value="KAG9451612.1"/>
    <property type="molecule type" value="Genomic_DNA"/>
</dbReference>
<evidence type="ECO:0000313" key="3">
    <source>
        <dbReference type="Proteomes" id="UP000825729"/>
    </source>
</evidence>
<name>A0AAV7ERX6_ARIFI</name>
<dbReference type="GO" id="GO:0009507">
    <property type="term" value="C:chloroplast"/>
    <property type="evidence" value="ECO:0007669"/>
    <property type="project" value="TreeGrafter"/>
</dbReference>
<feature type="domain" description="J" evidence="1">
    <location>
        <begin position="43"/>
        <end position="111"/>
    </location>
</feature>
<dbReference type="InterPro" id="IPR053232">
    <property type="entry name" value="DnaJ_C/III_chloroplastic"/>
</dbReference>
<dbReference type="SMART" id="SM00271">
    <property type="entry name" value="DnaJ"/>
    <property type="match status" value="2"/>
</dbReference>
<dbReference type="Gene3D" id="1.10.287.110">
    <property type="entry name" value="DnaJ domain"/>
    <property type="match status" value="2"/>
</dbReference>
<protein>
    <recommendedName>
        <fullName evidence="1">J domain-containing protein</fullName>
    </recommendedName>
</protein>
<accession>A0AAV7ERX6</accession>
<dbReference type="PROSITE" id="PS50076">
    <property type="entry name" value="DNAJ_2"/>
    <property type="match status" value="2"/>
</dbReference>
<keyword evidence="3" id="KW-1185">Reference proteome</keyword>
<gene>
    <name evidence="2" type="ORF">H6P81_011577</name>
</gene>
<evidence type="ECO:0000313" key="2">
    <source>
        <dbReference type="EMBL" id="KAG9451612.1"/>
    </source>
</evidence>